<gene>
    <name evidence="3" type="ORF">GZ78_24600</name>
</gene>
<evidence type="ECO:0000313" key="3">
    <source>
        <dbReference type="EMBL" id="KEQ15057.1"/>
    </source>
</evidence>
<feature type="coiled-coil region" evidence="1">
    <location>
        <begin position="446"/>
        <end position="480"/>
    </location>
</feature>
<organism evidence="3 4">
    <name type="scientific">Endozoicomonas numazuensis</name>
    <dbReference type="NCBI Taxonomy" id="1137799"/>
    <lineage>
        <taxon>Bacteria</taxon>
        <taxon>Pseudomonadati</taxon>
        <taxon>Pseudomonadota</taxon>
        <taxon>Gammaproteobacteria</taxon>
        <taxon>Oceanospirillales</taxon>
        <taxon>Endozoicomonadaceae</taxon>
        <taxon>Endozoicomonas</taxon>
    </lineage>
</organism>
<keyword evidence="4" id="KW-1185">Reference proteome</keyword>
<comment type="caution">
    <text evidence="3">The sequence shown here is derived from an EMBL/GenBank/DDBJ whole genome shotgun (WGS) entry which is preliminary data.</text>
</comment>
<feature type="region of interest" description="Disordered" evidence="2">
    <location>
        <begin position="1"/>
        <end position="51"/>
    </location>
</feature>
<dbReference type="OrthoDB" id="6199667at2"/>
<feature type="compositionally biased region" description="Polar residues" evidence="2">
    <location>
        <begin position="1"/>
        <end position="19"/>
    </location>
</feature>
<evidence type="ECO:0000256" key="1">
    <source>
        <dbReference type="SAM" id="Coils"/>
    </source>
</evidence>
<dbReference type="EMBL" id="JOKH01000007">
    <property type="protein sequence ID" value="KEQ15057.1"/>
    <property type="molecule type" value="Genomic_DNA"/>
</dbReference>
<name>A0A081N9D4_9GAMM</name>
<reference evidence="3 4" key="1">
    <citation type="submission" date="2014-06" db="EMBL/GenBank/DDBJ databases">
        <title>Whole Genome Sequences of Three Symbiotic Endozoicomonas Bacteria.</title>
        <authorList>
            <person name="Neave M.J."/>
            <person name="Apprill A."/>
            <person name="Voolstra C.R."/>
        </authorList>
    </citation>
    <scope>NUCLEOTIDE SEQUENCE [LARGE SCALE GENOMIC DNA]</scope>
    <source>
        <strain evidence="3 4">DSM 25634</strain>
    </source>
</reference>
<protein>
    <submittedName>
        <fullName evidence="3">Uncharacterized protein</fullName>
    </submittedName>
</protein>
<dbReference type="RefSeq" id="WP_034841341.1">
    <property type="nucleotide sequence ID" value="NZ_JOKH01000007.1"/>
</dbReference>
<evidence type="ECO:0000256" key="2">
    <source>
        <dbReference type="SAM" id="MobiDB-lite"/>
    </source>
</evidence>
<feature type="compositionally biased region" description="Basic and acidic residues" evidence="2">
    <location>
        <begin position="23"/>
        <end position="36"/>
    </location>
</feature>
<proteinExistence type="predicted"/>
<dbReference type="Proteomes" id="UP000028073">
    <property type="component" value="Unassembled WGS sequence"/>
</dbReference>
<feature type="compositionally biased region" description="Polar residues" evidence="2">
    <location>
        <begin position="40"/>
        <end position="51"/>
    </location>
</feature>
<sequence length="984" mass="108586">MQTEPTGSAGRSNLASSPANVIKPEEGSHHHREVSEKQGLMNSITRTSSESTFQTLKQRGIKPKSLSCGAVSTIASVLTPMALAGMDVSARKARGSLKKDIDALKAKHSQGIKRKPVAVKELSRVNKKLGVLRSSLSGSMSSKQLKEYMELYESADSLHRELIELEATESWYGAQQDLRRSQLDQFDHQTKQMRTLIKEGVHAGAKVIGGLRNVYQPDPDSASKSEVRVMNLGDLKIEDQGHYSVSLQDMSVAIERFQRNEDGSVTLNVAECSAKCTALDQCGNVTGPVRFQGGLKVTVKEPLAELIDQLMQCSLVRLPFCLKGMTADFEKKAQKALGHLNGKKPDIRDYIDFEVSALNIDDEESGRIQSILSRQGVEIILNLLNPVVSSYKDMADDKLQAGIKAGSATLSLETQRREMKMDRLGGLIKSMEADINLLSGDKVVLRESLNESVIQLKGELARAQESLGQYANARDGLEKRMRVNEKWRKSERNEWVEGYTNLSNVLLALREAVNSTSDANPVTLKCPLQRIPLGAMAHLDIEGLEVSISSVDLDEAGILTISIPEMKARLSFENDLTSETRDTPVTLKGLRIKIEPPLGLFVRDTLKLDFPLDVRRLQKLNELMTEIWPSMENSAVNNGTDAHAKDPKLNELLHLNIEDVSISRDGTEECCSDEYEVDRQALSQSSSQLLGTEVKADSYEQIMGQLLKPDSSEFKKLMHFLAMSVMGVKGALPISDEPKVVSLPDEEAISISSGMDSGIEVDLENETESIQSVPVIDSSSIEESLPNIPDASFLEGGSIVESTTIPPTVPEMHQESLDMAESSSNTDMAIQVNGAVAEDKTFFEQDMVQISVENIEVITTEELRSTEGLHPSFIFDQNNMPKAVFELQTNLDTLFGKISWFWRLLIGSMSVGLEVQTTQSRRGVELQNPRVRIKNGGIIRRFAVNRLLKTAMKKRRVSLAVDYSGEKRKIGLVLDTLTAVAIKS</sequence>
<keyword evidence="1" id="KW-0175">Coiled coil</keyword>
<accession>A0A081N9D4</accession>
<evidence type="ECO:0000313" key="4">
    <source>
        <dbReference type="Proteomes" id="UP000028073"/>
    </source>
</evidence>
<dbReference type="AlphaFoldDB" id="A0A081N9D4"/>